<dbReference type="PANTHER" id="PTHR30441">
    <property type="entry name" value="DUF748 DOMAIN-CONTAINING PROTEIN"/>
    <property type="match status" value="1"/>
</dbReference>
<proteinExistence type="predicted"/>
<name>A0A0U2XTY4_9BACT</name>
<evidence type="ECO:0000313" key="2">
    <source>
        <dbReference type="EMBL" id="ALS55989.1"/>
    </source>
</evidence>
<dbReference type="InterPro" id="IPR052894">
    <property type="entry name" value="AsmA-related"/>
</dbReference>
<feature type="domain" description="AsmA" evidence="1">
    <location>
        <begin position="4"/>
        <end position="124"/>
    </location>
</feature>
<organism evidence="2">
    <name type="scientific">uncultured bacterium EIL102C09</name>
    <dbReference type="NCBI Taxonomy" id="1768197"/>
    <lineage>
        <taxon>Bacteria</taxon>
        <taxon>environmental samples</taxon>
    </lineage>
</organism>
<feature type="domain" description="AsmA" evidence="1">
    <location>
        <begin position="862"/>
        <end position="1048"/>
    </location>
</feature>
<dbReference type="GO" id="GO:0005886">
    <property type="term" value="C:plasma membrane"/>
    <property type="evidence" value="ECO:0007669"/>
    <property type="project" value="TreeGrafter"/>
</dbReference>
<sequence length="1119" mass="120979">MRTLVGFFILAVLIVAAAFVAPAVIDWNSYRADLSRFVQTELGVSPVISGDLTVDLLPQPRLRAEQVNLRFGDDDNAVQVLRLAALSVRLDPAALLRGQLRFDRIDLDKPGLTLATKSSPQWSMLLQQLFSPAGKTPPMLSALGFENGYVIALKEPENAGESGTEQPQPDLILDSFNGSLRRDTAGGVLRFEGNFNFQGMPVSLSGSAGGGRTKERAAVAVSGTVGKDLLSFQSNGFIEFATTFAGKMSLTLEAANTRQLAARLAAQGTPFVAKKLFSKEPLKASAELLLSATRVTVDRINAQVGQMRLTGALSADRGVPYWNDWRGDLNINRLDLDHLETAVKSPLSWRRQLADLMTRVSWQLPEVRAEVQMSAGILTWRGRLLRDLKLSVSNSAAGLQLSDATISLPGGATLRTSARFTGTQDNRRLTGDLALTSTNFRSILDWLDLAPGSIPANRLRRLQTKLTFALTPQWIELRDWSFQLDGSRGNGGLTLLLQERPSFGLSIAADNVNLGHYFTDPQALTTALFAAVGGDPQGVKNPDDWAAALASFDTNLDVQIESLSAWQENVRGISLGIGVKNGQMQINNAHIDNLAGASFVVDGQVEVTSQQLQLALNFDVDSRQPDRLAALLDLQNELLYKRLGAVMLRGRATGRLSDLEIDAEIEGAGGRINLLLPVNMFEHRLSAPAELLLEHPEISSLINLLIPEHPMGRQLLGSGQLSVQLDPVAADRFAVAVEMQAIDAEITARGHMRPLNDPVTFNMALLFDHPDGAAFIRGLLPSYNLPGRDPQALSFEGQLIGDVTAATINRLQLDIGVSRLRGALTYQAAEARPRIDLDVIATNLQQWSWLPANTGGETLVDNISPFDLSALNLFDGQFDITFENLTLAAMDLKSGTIKAALDTGILDLQIRDIRFGEGDMNLSGRLAGGPLPTLSLQGEASNVVIADLDLVGGFAARRGQGDLDFTLRSVGETWRDMFQNLSGSGSVSVTDVILTGSDLTALAGAVTAKQGSVAGFVKAAQKALKTGRTEFSKVTTKFAVNDGIIRSANIQMEGDAVIGRAAIAINLPAEEMDVKMRFRLRLPDDVPIFGLRLTGPIKRPRRTMDLDALRDYVNARRGS</sequence>
<dbReference type="AlphaFoldDB" id="A0A0U2XTY4"/>
<protein>
    <recommendedName>
        <fullName evidence="1">AsmA domain-containing protein</fullName>
    </recommendedName>
</protein>
<dbReference type="PANTHER" id="PTHR30441:SF8">
    <property type="entry name" value="DUF748 DOMAIN-CONTAINING PROTEIN"/>
    <property type="match status" value="1"/>
</dbReference>
<dbReference type="InterPro" id="IPR007844">
    <property type="entry name" value="AsmA"/>
</dbReference>
<dbReference type="GO" id="GO:0090313">
    <property type="term" value="P:regulation of protein targeting to membrane"/>
    <property type="evidence" value="ECO:0007669"/>
    <property type="project" value="TreeGrafter"/>
</dbReference>
<dbReference type="Pfam" id="PF05170">
    <property type="entry name" value="AsmA"/>
    <property type="match status" value="2"/>
</dbReference>
<dbReference type="EMBL" id="KT201084">
    <property type="protein sequence ID" value="ALS55989.1"/>
    <property type="molecule type" value="Genomic_DNA"/>
</dbReference>
<reference evidence="2" key="1">
    <citation type="journal article" date="2016" name="ISME J.">
        <title>Functional metagenomic screen reveals new and diverse microbial rhodopsins.</title>
        <authorList>
            <person name="Pushkarev A."/>
            <person name="Beja O."/>
        </authorList>
    </citation>
    <scope>NUCLEOTIDE SEQUENCE</scope>
</reference>
<accession>A0A0U2XTY4</accession>
<evidence type="ECO:0000259" key="1">
    <source>
        <dbReference type="Pfam" id="PF05170"/>
    </source>
</evidence>